<dbReference type="OrthoDB" id="2541898at2"/>
<gene>
    <name evidence="2" type="ORF">BVG16_26735</name>
</gene>
<sequence>MSFIVYYNQVISMEVRNNWHGVDVDLDIKDDLGNHYSGKGNEGSGDRDGYNMSWSKTFEKLDPNATTLFVTPHINLYEYTSENHGSVEITKDGRTKEIPKVDKSNKDREEIVLDDIMIELKK</sequence>
<dbReference type="InterPro" id="IPR040680">
    <property type="entry name" value="DUF5643"/>
</dbReference>
<evidence type="ECO:0000313" key="3">
    <source>
        <dbReference type="Proteomes" id="UP000190188"/>
    </source>
</evidence>
<proteinExistence type="predicted"/>
<dbReference type="Gene3D" id="2.60.40.1640">
    <property type="entry name" value="Conserved domain protein"/>
    <property type="match status" value="1"/>
</dbReference>
<dbReference type="EMBL" id="MSZX01000014">
    <property type="protein sequence ID" value="OPA73692.1"/>
    <property type="molecule type" value="Genomic_DNA"/>
</dbReference>
<dbReference type="Pfam" id="PF18705">
    <property type="entry name" value="DUF5643"/>
    <property type="match status" value="1"/>
</dbReference>
<evidence type="ECO:0000313" key="2">
    <source>
        <dbReference type="EMBL" id="OPA73692.1"/>
    </source>
</evidence>
<protein>
    <recommendedName>
        <fullName evidence="1">DUF5643 domain-containing protein</fullName>
    </recommendedName>
</protein>
<dbReference type="Proteomes" id="UP000190188">
    <property type="component" value="Unassembled WGS sequence"/>
</dbReference>
<organism evidence="2 3">
    <name type="scientific">Paenibacillus selenitireducens</name>
    <dbReference type="NCBI Taxonomy" id="1324314"/>
    <lineage>
        <taxon>Bacteria</taxon>
        <taxon>Bacillati</taxon>
        <taxon>Bacillota</taxon>
        <taxon>Bacilli</taxon>
        <taxon>Bacillales</taxon>
        <taxon>Paenibacillaceae</taxon>
        <taxon>Paenibacillus</taxon>
    </lineage>
</organism>
<dbReference type="STRING" id="1324314.BVG16_26735"/>
<dbReference type="AlphaFoldDB" id="A0A1T2X1F7"/>
<comment type="caution">
    <text evidence="2">The sequence shown here is derived from an EMBL/GenBank/DDBJ whole genome shotgun (WGS) entry which is preliminary data.</text>
</comment>
<feature type="domain" description="DUF5643" evidence="1">
    <location>
        <begin position="2"/>
        <end position="99"/>
    </location>
</feature>
<evidence type="ECO:0000259" key="1">
    <source>
        <dbReference type="Pfam" id="PF18705"/>
    </source>
</evidence>
<reference evidence="2 3" key="1">
    <citation type="submission" date="2017-01" db="EMBL/GenBank/DDBJ databases">
        <title>Genome analysis of Paenibacillus selenitrireducens ES3-24.</title>
        <authorList>
            <person name="Xu D."/>
            <person name="Yao R."/>
            <person name="Zheng S."/>
        </authorList>
    </citation>
    <scope>NUCLEOTIDE SEQUENCE [LARGE SCALE GENOMIC DNA]</scope>
    <source>
        <strain evidence="2 3">ES3-24</strain>
    </source>
</reference>
<accession>A0A1T2X1F7</accession>
<name>A0A1T2X1F7_9BACL</name>
<keyword evidence="3" id="KW-1185">Reference proteome</keyword>